<evidence type="ECO:0000256" key="7">
    <source>
        <dbReference type="HAMAP-Rule" id="MF_00083"/>
    </source>
</evidence>
<keyword evidence="3 7" id="KW-0378">Hydrolase</keyword>
<protein>
    <recommendedName>
        <fullName evidence="6 7">Peptidyl-tRNA hydrolase</fullName>
        <shortName evidence="7">Pth</shortName>
        <ecNumber evidence="1 7">3.1.1.29</ecNumber>
    </recommendedName>
</protein>
<evidence type="ECO:0000256" key="8">
    <source>
        <dbReference type="RuleBase" id="RU000673"/>
    </source>
</evidence>
<dbReference type="GO" id="GO:0006515">
    <property type="term" value="P:protein quality control for misfolded or incompletely synthesized proteins"/>
    <property type="evidence" value="ECO:0007669"/>
    <property type="project" value="UniProtKB-UniRule"/>
</dbReference>
<comment type="similarity">
    <text evidence="5 7 9">Belongs to the PTH family.</text>
</comment>
<dbReference type="InParanoid" id="A0A259U4B8"/>
<reference evidence="10 11" key="1">
    <citation type="submission" date="2016-11" db="EMBL/GenBank/DDBJ databases">
        <title>Study of marine rhodopsin-containing bacteria.</title>
        <authorList>
            <person name="Yoshizawa S."/>
            <person name="Kumagai Y."/>
            <person name="Kogure K."/>
        </authorList>
    </citation>
    <scope>NUCLEOTIDE SEQUENCE [LARGE SCALE GENOMIC DNA]</scope>
    <source>
        <strain evidence="10 11">SG-29</strain>
    </source>
</reference>
<comment type="function">
    <text evidence="7">Hydrolyzes ribosome-free peptidyl-tRNAs (with 1 or more amino acids incorporated), which drop off the ribosome during protein synthesis, or as a result of ribosome stalling.</text>
</comment>
<dbReference type="GO" id="GO:0072344">
    <property type="term" value="P:rescue of stalled ribosome"/>
    <property type="evidence" value="ECO:0007669"/>
    <property type="project" value="UniProtKB-UniRule"/>
</dbReference>
<evidence type="ECO:0000256" key="5">
    <source>
        <dbReference type="ARBA" id="ARBA00038063"/>
    </source>
</evidence>
<sequence>MLLVGLGNPGAQYAATRHNIGFAVIDRLADELGVAVTTPEAGSLVARAVWEGVPVLLVKPQQFMNRSGGPLAELLAEYDLAPEAGLVIYDDLALPVGALRLRPKGGAGGHNGIKSIIQSLGSTEFPRLRVGVGDTFAPGTQVDFVLSPFPEDEREAARDAVALACEAALVFARDGMTTAMNQYNRRG</sequence>
<feature type="site" description="Stabilizes the basic form of H active site to accept a proton" evidence="7">
    <location>
        <position position="90"/>
    </location>
</feature>
<dbReference type="CDD" id="cd00462">
    <property type="entry name" value="PTH"/>
    <property type="match status" value="1"/>
</dbReference>
<dbReference type="GO" id="GO:0000049">
    <property type="term" value="F:tRNA binding"/>
    <property type="evidence" value="ECO:0007669"/>
    <property type="project" value="UniProtKB-UniRule"/>
</dbReference>
<keyword evidence="7" id="KW-0963">Cytoplasm</keyword>
<evidence type="ECO:0000256" key="2">
    <source>
        <dbReference type="ARBA" id="ARBA00022555"/>
    </source>
</evidence>
<dbReference type="EMBL" id="MQWB01000001">
    <property type="protein sequence ID" value="OZC04717.1"/>
    <property type="molecule type" value="Genomic_DNA"/>
</dbReference>
<dbReference type="PANTHER" id="PTHR17224">
    <property type="entry name" value="PEPTIDYL-TRNA HYDROLASE"/>
    <property type="match status" value="1"/>
</dbReference>
<proteinExistence type="inferred from homology"/>
<evidence type="ECO:0000256" key="3">
    <source>
        <dbReference type="ARBA" id="ARBA00022801"/>
    </source>
</evidence>
<dbReference type="FunFam" id="3.40.50.1470:FF:000001">
    <property type="entry name" value="Peptidyl-tRNA hydrolase"/>
    <property type="match status" value="1"/>
</dbReference>
<evidence type="ECO:0000256" key="1">
    <source>
        <dbReference type="ARBA" id="ARBA00013260"/>
    </source>
</evidence>
<gene>
    <name evidence="7" type="primary">pth</name>
    <name evidence="10" type="ORF">BSZ36_12095</name>
</gene>
<evidence type="ECO:0000313" key="11">
    <source>
        <dbReference type="Proteomes" id="UP000216446"/>
    </source>
</evidence>
<evidence type="ECO:0000256" key="4">
    <source>
        <dbReference type="ARBA" id="ARBA00022884"/>
    </source>
</evidence>
<keyword evidence="4 7" id="KW-0694">RNA-binding</keyword>
<organism evidence="10 11">
    <name type="scientific">Rubricoccus marinus</name>
    <dbReference type="NCBI Taxonomy" id="716817"/>
    <lineage>
        <taxon>Bacteria</taxon>
        <taxon>Pseudomonadati</taxon>
        <taxon>Rhodothermota</taxon>
        <taxon>Rhodothermia</taxon>
        <taxon>Rhodothermales</taxon>
        <taxon>Rubricoccaceae</taxon>
        <taxon>Rubricoccus</taxon>
    </lineage>
</organism>
<evidence type="ECO:0000256" key="6">
    <source>
        <dbReference type="ARBA" id="ARBA00050038"/>
    </source>
</evidence>
<comment type="function">
    <text evidence="7">Catalyzes the release of premature peptidyl moieties from peptidyl-tRNA molecules trapped in stalled 50S ribosomal subunits, and thus maintains levels of free tRNAs and 50S ribosomes.</text>
</comment>
<dbReference type="GO" id="GO:0004045">
    <property type="term" value="F:peptidyl-tRNA hydrolase activity"/>
    <property type="evidence" value="ECO:0007669"/>
    <property type="project" value="UniProtKB-UniRule"/>
</dbReference>
<dbReference type="PROSITE" id="PS01195">
    <property type="entry name" value="PEPT_TRNA_HYDROL_1"/>
    <property type="match status" value="1"/>
</dbReference>
<dbReference type="Proteomes" id="UP000216446">
    <property type="component" value="Unassembled WGS sequence"/>
</dbReference>
<keyword evidence="2 7" id="KW-0820">tRNA-binding</keyword>
<name>A0A259U4B8_9BACT</name>
<dbReference type="Pfam" id="PF01195">
    <property type="entry name" value="Pept_tRNA_hydro"/>
    <property type="match status" value="1"/>
</dbReference>
<dbReference type="InterPro" id="IPR001328">
    <property type="entry name" value="Pept_tRNA_hydro"/>
</dbReference>
<dbReference type="Gene3D" id="3.40.50.1470">
    <property type="entry name" value="Peptidyl-tRNA hydrolase"/>
    <property type="match status" value="1"/>
</dbReference>
<keyword evidence="11" id="KW-1185">Reference proteome</keyword>
<dbReference type="AlphaFoldDB" id="A0A259U4B8"/>
<feature type="binding site" evidence="7">
    <location>
        <position position="65"/>
    </location>
    <ligand>
        <name>tRNA</name>
        <dbReference type="ChEBI" id="CHEBI:17843"/>
    </ligand>
</feature>
<accession>A0A259U4B8</accession>
<dbReference type="NCBIfam" id="TIGR00447">
    <property type="entry name" value="pth"/>
    <property type="match status" value="1"/>
</dbReference>
<feature type="site" description="Discriminates between blocked and unblocked aminoacyl-tRNA" evidence="7">
    <location>
        <position position="8"/>
    </location>
</feature>
<evidence type="ECO:0000256" key="9">
    <source>
        <dbReference type="RuleBase" id="RU004320"/>
    </source>
</evidence>
<comment type="subcellular location">
    <subcellularLocation>
        <location evidence="7">Cytoplasm</location>
    </subcellularLocation>
</comment>
<dbReference type="FunCoup" id="A0A259U4B8">
    <property type="interactions" value="386"/>
</dbReference>
<feature type="active site" description="Proton acceptor" evidence="7">
    <location>
        <position position="18"/>
    </location>
</feature>
<dbReference type="InterPro" id="IPR036416">
    <property type="entry name" value="Pept_tRNA_hydro_sf"/>
</dbReference>
<dbReference type="SUPFAM" id="SSF53178">
    <property type="entry name" value="Peptidyl-tRNA hydrolase-like"/>
    <property type="match status" value="1"/>
</dbReference>
<comment type="catalytic activity">
    <reaction evidence="7 8">
        <text>an N-acyl-L-alpha-aminoacyl-tRNA + H2O = an N-acyl-L-amino acid + a tRNA + H(+)</text>
        <dbReference type="Rhea" id="RHEA:54448"/>
        <dbReference type="Rhea" id="RHEA-COMP:10123"/>
        <dbReference type="Rhea" id="RHEA-COMP:13883"/>
        <dbReference type="ChEBI" id="CHEBI:15377"/>
        <dbReference type="ChEBI" id="CHEBI:15378"/>
        <dbReference type="ChEBI" id="CHEBI:59874"/>
        <dbReference type="ChEBI" id="CHEBI:78442"/>
        <dbReference type="ChEBI" id="CHEBI:138191"/>
        <dbReference type="EC" id="3.1.1.29"/>
    </reaction>
</comment>
<dbReference type="HAMAP" id="MF_00083">
    <property type="entry name" value="Pept_tRNA_hydro_bact"/>
    <property type="match status" value="1"/>
</dbReference>
<feature type="binding site" evidence="7">
    <location>
        <position position="63"/>
    </location>
    <ligand>
        <name>tRNA</name>
        <dbReference type="ChEBI" id="CHEBI:17843"/>
    </ligand>
</feature>
<comment type="subunit">
    <text evidence="7">Monomer.</text>
</comment>
<comment type="caution">
    <text evidence="10">The sequence shown here is derived from an EMBL/GenBank/DDBJ whole genome shotgun (WGS) entry which is preliminary data.</text>
</comment>
<dbReference type="PROSITE" id="PS01196">
    <property type="entry name" value="PEPT_TRNA_HYDROL_2"/>
    <property type="match status" value="1"/>
</dbReference>
<evidence type="ECO:0000313" key="10">
    <source>
        <dbReference type="EMBL" id="OZC04717.1"/>
    </source>
</evidence>
<dbReference type="InterPro" id="IPR018171">
    <property type="entry name" value="Pept_tRNA_hydro_CS"/>
</dbReference>
<dbReference type="GO" id="GO:0005737">
    <property type="term" value="C:cytoplasm"/>
    <property type="evidence" value="ECO:0007669"/>
    <property type="project" value="UniProtKB-SubCell"/>
</dbReference>
<feature type="binding site" evidence="7">
    <location>
        <position position="13"/>
    </location>
    <ligand>
        <name>tRNA</name>
        <dbReference type="ChEBI" id="CHEBI:17843"/>
    </ligand>
</feature>
<dbReference type="PANTHER" id="PTHR17224:SF1">
    <property type="entry name" value="PEPTIDYL-TRNA HYDROLASE"/>
    <property type="match status" value="1"/>
</dbReference>
<dbReference type="EC" id="3.1.1.29" evidence="1 7"/>
<feature type="binding site" evidence="7">
    <location>
        <position position="111"/>
    </location>
    <ligand>
        <name>tRNA</name>
        <dbReference type="ChEBI" id="CHEBI:17843"/>
    </ligand>
</feature>